<gene>
    <name evidence="3" type="ORF">LPC04_23755</name>
</gene>
<dbReference type="EMBL" id="JAJLJH010000010">
    <property type="protein sequence ID" value="MCK9688739.1"/>
    <property type="molecule type" value="Genomic_DNA"/>
</dbReference>
<protein>
    <submittedName>
        <fullName evidence="3">FMN-binding protein</fullName>
    </submittedName>
</protein>
<dbReference type="SMART" id="SM00900">
    <property type="entry name" value="FMN_bind"/>
    <property type="match status" value="1"/>
</dbReference>
<proteinExistence type="predicted"/>
<keyword evidence="4" id="KW-1185">Reference proteome</keyword>
<feature type="signal peptide" evidence="1">
    <location>
        <begin position="1"/>
        <end position="31"/>
    </location>
</feature>
<comment type="caution">
    <text evidence="3">The sequence shown here is derived from an EMBL/GenBank/DDBJ whole genome shotgun (WGS) entry which is preliminary data.</text>
</comment>
<dbReference type="Proteomes" id="UP001139353">
    <property type="component" value="Unassembled WGS sequence"/>
</dbReference>
<dbReference type="InterPro" id="IPR007329">
    <property type="entry name" value="FMN-bd"/>
</dbReference>
<evidence type="ECO:0000259" key="2">
    <source>
        <dbReference type="SMART" id="SM00900"/>
    </source>
</evidence>
<dbReference type="GO" id="GO:0010181">
    <property type="term" value="F:FMN binding"/>
    <property type="evidence" value="ECO:0007669"/>
    <property type="project" value="InterPro"/>
</dbReference>
<evidence type="ECO:0000256" key="1">
    <source>
        <dbReference type="SAM" id="SignalP"/>
    </source>
</evidence>
<evidence type="ECO:0000313" key="3">
    <source>
        <dbReference type="EMBL" id="MCK9688739.1"/>
    </source>
</evidence>
<dbReference type="GO" id="GO:0016020">
    <property type="term" value="C:membrane"/>
    <property type="evidence" value="ECO:0007669"/>
    <property type="project" value="InterPro"/>
</dbReference>
<organism evidence="3 4">
    <name type="scientific">Scleromatobacter humisilvae</name>
    <dbReference type="NCBI Taxonomy" id="2897159"/>
    <lineage>
        <taxon>Bacteria</taxon>
        <taxon>Pseudomonadati</taxon>
        <taxon>Pseudomonadota</taxon>
        <taxon>Betaproteobacteria</taxon>
        <taxon>Burkholderiales</taxon>
        <taxon>Sphaerotilaceae</taxon>
        <taxon>Scleromatobacter</taxon>
    </lineage>
</organism>
<name>A0A9X1YLX2_9BURK</name>
<feature type="chain" id="PRO_5040895766" evidence="1">
    <location>
        <begin position="32"/>
        <end position="191"/>
    </location>
</feature>
<dbReference type="Pfam" id="PF04205">
    <property type="entry name" value="FMN_bind"/>
    <property type="match status" value="1"/>
</dbReference>
<evidence type="ECO:0000313" key="4">
    <source>
        <dbReference type="Proteomes" id="UP001139353"/>
    </source>
</evidence>
<keyword evidence="1" id="KW-0732">Signal</keyword>
<sequence length="191" mass="19581">MTRHRWLSLPSGANALAGTLLAAAVPASVCAATYGTADDVAHRAFKSATAFADVLVAPSPEDAAALAAPGAAPHGAMRTIEARQGDAVLGRVLVDSVVGKFEQIDYAVALDASGKVLAVEILAYREGHGGEVRMPGWRNQFVGKTAADPLRIGSDIANISGATLSCTHVTEGVHRLVAWAARHPIGVKAAA</sequence>
<dbReference type="RefSeq" id="WP_275684787.1">
    <property type="nucleotide sequence ID" value="NZ_JAJLJH010000010.1"/>
</dbReference>
<reference evidence="3" key="1">
    <citation type="submission" date="2021-11" db="EMBL/GenBank/DDBJ databases">
        <title>BS-T2-15 a new species belonging to the Comamonadaceae family isolated from the soil of a French oak forest.</title>
        <authorList>
            <person name="Mieszkin S."/>
            <person name="Alain K."/>
        </authorList>
    </citation>
    <scope>NUCLEOTIDE SEQUENCE</scope>
    <source>
        <strain evidence="3">BS-T2-15</strain>
    </source>
</reference>
<accession>A0A9X1YLX2</accession>
<feature type="domain" description="FMN-binding" evidence="2">
    <location>
        <begin position="99"/>
        <end position="180"/>
    </location>
</feature>
<dbReference type="AlphaFoldDB" id="A0A9X1YLX2"/>